<feature type="domain" description="DNA helicase Pif1-like 2B" evidence="3">
    <location>
        <begin position="302"/>
        <end position="347"/>
    </location>
</feature>
<dbReference type="PANTHER" id="PTHR10492">
    <property type="match status" value="1"/>
</dbReference>
<gene>
    <name evidence="4" type="ORF">Ahy_B09g095943</name>
</gene>
<dbReference type="GO" id="GO:0005524">
    <property type="term" value="F:ATP binding"/>
    <property type="evidence" value="ECO:0007669"/>
    <property type="project" value="UniProtKB-KW"/>
</dbReference>
<evidence type="ECO:0000259" key="3">
    <source>
        <dbReference type="Pfam" id="PF21530"/>
    </source>
</evidence>
<keyword evidence="5" id="KW-1185">Reference proteome</keyword>
<dbReference type="STRING" id="3818.A0A444XHC1"/>
<dbReference type="InterPro" id="IPR010285">
    <property type="entry name" value="DNA_helicase_pif1-like_DEAD"/>
</dbReference>
<keyword evidence="1" id="KW-0547">Nucleotide-binding</keyword>
<dbReference type="InterPro" id="IPR049163">
    <property type="entry name" value="Pif1-like_2B_dom"/>
</dbReference>
<dbReference type="Proteomes" id="UP000289738">
    <property type="component" value="Chromosome B09"/>
</dbReference>
<organism evidence="4 5">
    <name type="scientific">Arachis hypogaea</name>
    <name type="common">Peanut</name>
    <dbReference type="NCBI Taxonomy" id="3818"/>
    <lineage>
        <taxon>Eukaryota</taxon>
        <taxon>Viridiplantae</taxon>
        <taxon>Streptophyta</taxon>
        <taxon>Embryophyta</taxon>
        <taxon>Tracheophyta</taxon>
        <taxon>Spermatophyta</taxon>
        <taxon>Magnoliopsida</taxon>
        <taxon>eudicotyledons</taxon>
        <taxon>Gunneridae</taxon>
        <taxon>Pentapetalae</taxon>
        <taxon>rosids</taxon>
        <taxon>fabids</taxon>
        <taxon>Fabales</taxon>
        <taxon>Fabaceae</taxon>
        <taxon>Papilionoideae</taxon>
        <taxon>50 kb inversion clade</taxon>
        <taxon>dalbergioids sensu lato</taxon>
        <taxon>Dalbergieae</taxon>
        <taxon>Pterocarpus clade</taxon>
        <taxon>Arachis</taxon>
    </lineage>
</organism>
<dbReference type="SUPFAM" id="SSF52540">
    <property type="entry name" value="P-loop containing nucleoside triphosphate hydrolases"/>
    <property type="match status" value="2"/>
</dbReference>
<dbReference type="GO" id="GO:0016887">
    <property type="term" value="F:ATP hydrolysis activity"/>
    <property type="evidence" value="ECO:0007669"/>
    <property type="project" value="RHEA"/>
</dbReference>
<dbReference type="GO" id="GO:0000723">
    <property type="term" value="P:telomere maintenance"/>
    <property type="evidence" value="ECO:0007669"/>
    <property type="project" value="InterPro"/>
</dbReference>
<name>A0A444XHC1_ARAHY</name>
<evidence type="ECO:0000313" key="4">
    <source>
        <dbReference type="EMBL" id="RYQ89136.1"/>
    </source>
</evidence>
<comment type="cofactor">
    <cofactor evidence="1">
        <name>Mg(2+)</name>
        <dbReference type="ChEBI" id="CHEBI:18420"/>
    </cofactor>
</comment>
<keyword evidence="1" id="KW-0233">DNA recombination</keyword>
<comment type="caution">
    <text evidence="4">The sequence shown here is derived from an EMBL/GenBank/DDBJ whole genome shotgun (WGS) entry which is preliminary data.</text>
</comment>
<keyword evidence="1" id="KW-0227">DNA damage</keyword>
<comment type="similarity">
    <text evidence="1">Belongs to the helicase family.</text>
</comment>
<dbReference type="GO" id="GO:0043139">
    <property type="term" value="F:5'-3' DNA helicase activity"/>
    <property type="evidence" value="ECO:0007669"/>
    <property type="project" value="UniProtKB-EC"/>
</dbReference>
<dbReference type="GO" id="GO:0006310">
    <property type="term" value="P:DNA recombination"/>
    <property type="evidence" value="ECO:0007669"/>
    <property type="project" value="UniProtKB-KW"/>
</dbReference>
<feature type="domain" description="DNA helicase Pif1-like DEAD-box helicase" evidence="2">
    <location>
        <begin position="87"/>
        <end position="180"/>
    </location>
</feature>
<comment type="catalytic activity">
    <reaction evidence="1">
        <text>ATP + H2O = ADP + phosphate + H(+)</text>
        <dbReference type="Rhea" id="RHEA:13065"/>
        <dbReference type="ChEBI" id="CHEBI:15377"/>
        <dbReference type="ChEBI" id="CHEBI:15378"/>
        <dbReference type="ChEBI" id="CHEBI:30616"/>
        <dbReference type="ChEBI" id="CHEBI:43474"/>
        <dbReference type="ChEBI" id="CHEBI:456216"/>
        <dbReference type="EC" id="5.6.2.3"/>
    </reaction>
</comment>
<sequence>MGRPEIVWEQCYSVLSKDILFTHRRSLQCLELHLSDEEIMNMTLSKIEDKLQANGVLDDIQDPIIMDELNFDLQALKIYLTDNLAKMNRDQKIAFETIIHAVDNNAEGFFFVYGYGGTGKTYLYNTLSDVIRSNRGIVLNVASNGIASLLLPNGRTAHSRFKIPLDLNEDFVCCIKQVSDEELEEISKFSEWLLSIGNGLAGDSTDGESEVQIDEQILIANADNSFDNMVNFVYRNLLSNLNNMTFFKDRSILGPTLEVINEVNVTIMDRLEGEEKLYLSSDTLCVEEGNLESDLDTLTLDILNAINCSGLPPYKLTLKVGILVMLLCNIDQSNGLCNGTRLQVRRLGSHIIECVTLIGDNVGQVVIIPRMNMIPNNQALPFRFQRRQFPIIVSFAMTNNKSKGQTLSTVGLYLPRSVFIHGQLYVALSRVKSKIGLRVLIQKSDYNQQIKL</sequence>
<dbReference type="Gene3D" id="3.40.50.300">
    <property type="entry name" value="P-loop containing nucleotide triphosphate hydrolases"/>
    <property type="match status" value="1"/>
</dbReference>
<dbReference type="InterPro" id="IPR027417">
    <property type="entry name" value="P-loop_NTPase"/>
</dbReference>
<keyword evidence="1" id="KW-0378">Hydrolase</keyword>
<reference evidence="4 5" key="1">
    <citation type="submission" date="2019-01" db="EMBL/GenBank/DDBJ databases">
        <title>Sequencing of cultivated peanut Arachis hypogaea provides insights into genome evolution and oil improvement.</title>
        <authorList>
            <person name="Chen X."/>
        </authorList>
    </citation>
    <scope>NUCLEOTIDE SEQUENCE [LARGE SCALE GENOMIC DNA]</scope>
    <source>
        <strain evidence="5">cv. Fuhuasheng</strain>
        <tissue evidence="4">Leaves</tissue>
    </source>
</reference>
<evidence type="ECO:0000259" key="2">
    <source>
        <dbReference type="Pfam" id="PF05970"/>
    </source>
</evidence>
<dbReference type="AlphaFoldDB" id="A0A444XHC1"/>
<evidence type="ECO:0000256" key="1">
    <source>
        <dbReference type="RuleBase" id="RU363044"/>
    </source>
</evidence>
<protein>
    <recommendedName>
        <fullName evidence="1">ATP-dependent DNA helicase</fullName>
        <ecNumber evidence="1">5.6.2.3</ecNumber>
    </recommendedName>
</protein>
<dbReference type="CDD" id="cd18809">
    <property type="entry name" value="SF1_C_RecD"/>
    <property type="match status" value="1"/>
</dbReference>
<dbReference type="Pfam" id="PF05970">
    <property type="entry name" value="PIF1"/>
    <property type="match status" value="1"/>
</dbReference>
<evidence type="ECO:0000313" key="5">
    <source>
        <dbReference type="Proteomes" id="UP000289738"/>
    </source>
</evidence>
<dbReference type="EMBL" id="SDMP01000019">
    <property type="protein sequence ID" value="RYQ89136.1"/>
    <property type="molecule type" value="Genomic_DNA"/>
</dbReference>
<dbReference type="Pfam" id="PF21530">
    <property type="entry name" value="Pif1_2B_dom"/>
    <property type="match status" value="1"/>
</dbReference>
<dbReference type="EC" id="5.6.2.3" evidence="1"/>
<dbReference type="PANTHER" id="PTHR10492:SF74">
    <property type="entry name" value="ATP-DEPENDENT DNA HELICASE"/>
    <property type="match status" value="1"/>
</dbReference>
<dbReference type="GO" id="GO:0006281">
    <property type="term" value="P:DNA repair"/>
    <property type="evidence" value="ECO:0007669"/>
    <property type="project" value="UniProtKB-KW"/>
</dbReference>
<accession>A0A444XHC1</accession>
<proteinExistence type="inferred from homology"/>
<keyword evidence="1" id="KW-0347">Helicase</keyword>
<keyword evidence="1" id="KW-0067">ATP-binding</keyword>
<keyword evidence="1" id="KW-0234">DNA repair</keyword>